<dbReference type="InterPro" id="IPR022791">
    <property type="entry name" value="L-PG_synthase/AglD"/>
</dbReference>
<dbReference type="GO" id="GO:0005886">
    <property type="term" value="C:plasma membrane"/>
    <property type="evidence" value="ECO:0007669"/>
    <property type="project" value="UniProtKB-SubCell"/>
</dbReference>
<feature type="transmembrane region" description="Helical" evidence="6">
    <location>
        <begin position="96"/>
        <end position="122"/>
    </location>
</feature>
<dbReference type="RefSeq" id="WP_061073976.1">
    <property type="nucleotide sequence ID" value="NZ_CP014060.2"/>
</dbReference>
<comment type="subcellular location">
    <subcellularLocation>
        <location evidence="1">Cell membrane</location>
        <topology evidence="1">Multi-pass membrane protein</topology>
    </subcellularLocation>
</comment>
<evidence type="ECO:0000256" key="6">
    <source>
        <dbReference type="SAM" id="Phobius"/>
    </source>
</evidence>
<evidence type="ECO:0000313" key="7">
    <source>
        <dbReference type="EMBL" id="AMG39654.1"/>
    </source>
</evidence>
<dbReference type="Proteomes" id="UP000060602">
    <property type="component" value="Chromosome"/>
</dbReference>
<keyword evidence="5 6" id="KW-0472">Membrane</keyword>
<name>A0A0X8P4H9_ALCXX</name>
<dbReference type="Pfam" id="PF03706">
    <property type="entry name" value="LPG_synthase_TM"/>
    <property type="match status" value="1"/>
</dbReference>
<accession>A0A0X8P4H9</accession>
<feature type="transmembrane region" description="Helical" evidence="6">
    <location>
        <begin position="143"/>
        <end position="165"/>
    </location>
</feature>
<protein>
    <submittedName>
        <fullName evidence="7">UPF0104 family protein</fullName>
    </submittedName>
</protein>
<evidence type="ECO:0000256" key="2">
    <source>
        <dbReference type="ARBA" id="ARBA00022475"/>
    </source>
</evidence>
<dbReference type="AlphaFoldDB" id="A0A0X8P4H9"/>
<organism evidence="7 8">
    <name type="scientific">Alcaligenes xylosoxydans xylosoxydans</name>
    <name type="common">Achromobacter xylosoxidans</name>
    <dbReference type="NCBI Taxonomy" id="85698"/>
    <lineage>
        <taxon>Bacteria</taxon>
        <taxon>Pseudomonadati</taxon>
        <taxon>Pseudomonadota</taxon>
        <taxon>Betaproteobacteria</taxon>
        <taxon>Burkholderiales</taxon>
        <taxon>Alcaligenaceae</taxon>
        <taxon>Achromobacter</taxon>
    </lineage>
</organism>
<keyword evidence="4 6" id="KW-1133">Transmembrane helix</keyword>
<feature type="transmembrane region" description="Helical" evidence="6">
    <location>
        <begin position="171"/>
        <end position="191"/>
    </location>
</feature>
<feature type="transmembrane region" description="Helical" evidence="6">
    <location>
        <begin position="22"/>
        <end position="39"/>
    </location>
</feature>
<feature type="transmembrane region" description="Helical" evidence="6">
    <location>
        <begin position="294"/>
        <end position="312"/>
    </location>
</feature>
<keyword evidence="3 6" id="KW-0812">Transmembrane</keyword>
<evidence type="ECO:0000256" key="3">
    <source>
        <dbReference type="ARBA" id="ARBA00022692"/>
    </source>
</evidence>
<proteinExistence type="predicted"/>
<feature type="transmembrane region" description="Helical" evidence="6">
    <location>
        <begin position="212"/>
        <end position="233"/>
    </location>
</feature>
<dbReference type="EMBL" id="CP014060">
    <property type="protein sequence ID" value="AMG39654.1"/>
    <property type="molecule type" value="Genomic_DNA"/>
</dbReference>
<keyword evidence="2" id="KW-1003">Cell membrane</keyword>
<evidence type="ECO:0000256" key="4">
    <source>
        <dbReference type="ARBA" id="ARBA00022989"/>
    </source>
</evidence>
<sequence>MSLYRSHLARVARHRWPRIKRILPWAVLTLAVGLLAYFGSSVDWPGVWQAVRRIPRQTLLLAAALVPPAYLAYAAMDLLGRRYTGHTLPWPKVLGVAMLSYALNLNLGVLLGGLGARLRLYARLGCRKATATRVAVFSAVSNWIGYGWVAGVVFASGAIVVPAGWEIGGGMLRLLGLGLLAAAALYVWICARARRRTAVWMGQRVSLPGGRMAVLQSVTAALSWLLMGAIMYLLLQAKVSYPVVLGILLCTSFAAVVTRVPGGLGTTEAIFVAALSSRLPAAEVLGAALSYRALYALAPLCLALLAFAAVEARLGWRGRHRLPDTNRQPGP</sequence>
<evidence type="ECO:0000313" key="8">
    <source>
        <dbReference type="Proteomes" id="UP000060602"/>
    </source>
</evidence>
<evidence type="ECO:0000256" key="5">
    <source>
        <dbReference type="ARBA" id="ARBA00023136"/>
    </source>
</evidence>
<feature type="transmembrane region" description="Helical" evidence="6">
    <location>
        <begin position="59"/>
        <end position="76"/>
    </location>
</feature>
<reference evidence="8" key="1">
    <citation type="submission" date="2015-12" db="EMBL/GenBank/DDBJ databases">
        <title>FDA dAtabase for Regulatory Grade micrObial Sequences (FDA-ARGOS): Supporting development and validation of Infectious Disease Dx tests.</title>
        <authorList>
            <person name="Case J."/>
            <person name="Tallon L."/>
            <person name="Sadzewicz L."/>
            <person name="Sengamalay N."/>
            <person name="Ott S."/>
            <person name="Godinez A."/>
            <person name="Nagaraj S."/>
            <person name="Nadendla S."/>
            <person name="Sichtig H."/>
        </authorList>
    </citation>
    <scope>NUCLEOTIDE SEQUENCE [LARGE SCALE GENOMIC DNA]</scope>
    <source>
        <strain evidence="8">FDAARGOS_147</strain>
    </source>
</reference>
<gene>
    <name evidence="7" type="ORF">AL504_28845</name>
</gene>
<evidence type="ECO:0000256" key="1">
    <source>
        <dbReference type="ARBA" id="ARBA00004651"/>
    </source>
</evidence>